<reference evidence="2 3" key="1">
    <citation type="submission" date="2019-05" db="EMBL/GenBank/DDBJ databases">
        <title>Another draft genome of Portunus trituberculatus and its Hox gene families provides insights of decapod evolution.</title>
        <authorList>
            <person name="Jeong J.-H."/>
            <person name="Song I."/>
            <person name="Kim S."/>
            <person name="Choi T."/>
            <person name="Kim D."/>
            <person name="Ryu S."/>
            <person name="Kim W."/>
        </authorList>
    </citation>
    <scope>NUCLEOTIDE SEQUENCE [LARGE SCALE GENOMIC DNA]</scope>
    <source>
        <tissue evidence="2">Muscle</tissue>
    </source>
</reference>
<dbReference type="AlphaFoldDB" id="A0A5B7FHX6"/>
<sequence length="129" mass="14306">MTWPPKRDVAEACPAPQPSAARPSTRQADTASGNMRHVLSEHASNYNEGIKHGFTGVLVYISLRPATQTSWKNIRKNGGKNRKKSSTPDMQYSAPPHASSVTQATLLYCDRRAKKNRICGEFQWHSALV</sequence>
<feature type="region of interest" description="Disordered" evidence="1">
    <location>
        <begin position="1"/>
        <end position="34"/>
    </location>
</feature>
<evidence type="ECO:0000313" key="2">
    <source>
        <dbReference type="EMBL" id="MPC47210.1"/>
    </source>
</evidence>
<evidence type="ECO:0000313" key="3">
    <source>
        <dbReference type="Proteomes" id="UP000324222"/>
    </source>
</evidence>
<keyword evidence="3" id="KW-1185">Reference proteome</keyword>
<feature type="compositionally biased region" description="Basic and acidic residues" evidence="1">
    <location>
        <begin position="1"/>
        <end position="10"/>
    </location>
</feature>
<name>A0A5B7FHX6_PORTR</name>
<organism evidence="2 3">
    <name type="scientific">Portunus trituberculatus</name>
    <name type="common">Swimming crab</name>
    <name type="synonym">Neptunus trituberculatus</name>
    <dbReference type="NCBI Taxonomy" id="210409"/>
    <lineage>
        <taxon>Eukaryota</taxon>
        <taxon>Metazoa</taxon>
        <taxon>Ecdysozoa</taxon>
        <taxon>Arthropoda</taxon>
        <taxon>Crustacea</taxon>
        <taxon>Multicrustacea</taxon>
        <taxon>Malacostraca</taxon>
        <taxon>Eumalacostraca</taxon>
        <taxon>Eucarida</taxon>
        <taxon>Decapoda</taxon>
        <taxon>Pleocyemata</taxon>
        <taxon>Brachyura</taxon>
        <taxon>Eubrachyura</taxon>
        <taxon>Portunoidea</taxon>
        <taxon>Portunidae</taxon>
        <taxon>Portuninae</taxon>
        <taxon>Portunus</taxon>
    </lineage>
</organism>
<proteinExistence type="predicted"/>
<accession>A0A5B7FHX6</accession>
<feature type="region of interest" description="Disordered" evidence="1">
    <location>
        <begin position="71"/>
        <end position="99"/>
    </location>
</feature>
<feature type="compositionally biased region" description="Polar residues" evidence="1">
    <location>
        <begin position="22"/>
        <end position="33"/>
    </location>
</feature>
<dbReference type="EMBL" id="VSRR010007618">
    <property type="protein sequence ID" value="MPC47210.1"/>
    <property type="molecule type" value="Genomic_DNA"/>
</dbReference>
<dbReference type="Proteomes" id="UP000324222">
    <property type="component" value="Unassembled WGS sequence"/>
</dbReference>
<feature type="compositionally biased region" description="Basic residues" evidence="1">
    <location>
        <begin position="73"/>
        <end position="85"/>
    </location>
</feature>
<gene>
    <name evidence="2" type="ORF">E2C01_040947</name>
</gene>
<protein>
    <submittedName>
        <fullName evidence="2">Uncharacterized protein</fullName>
    </submittedName>
</protein>
<evidence type="ECO:0000256" key="1">
    <source>
        <dbReference type="SAM" id="MobiDB-lite"/>
    </source>
</evidence>
<comment type="caution">
    <text evidence="2">The sequence shown here is derived from an EMBL/GenBank/DDBJ whole genome shotgun (WGS) entry which is preliminary data.</text>
</comment>